<organism evidence="3 4">
    <name type="scientific">Arabis alpina</name>
    <name type="common">Alpine rock-cress</name>
    <dbReference type="NCBI Taxonomy" id="50452"/>
    <lineage>
        <taxon>Eukaryota</taxon>
        <taxon>Viridiplantae</taxon>
        <taxon>Streptophyta</taxon>
        <taxon>Embryophyta</taxon>
        <taxon>Tracheophyta</taxon>
        <taxon>Spermatophyta</taxon>
        <taxon>Magnoliopsida</taxon>
        <taxon>eudicotyledons</taxon>
        <taxon>Gunneridae</taxon>
        <taxon>Pentapetalae</taxon>
        <taxon>rosids</taxon>
        <taxon>malvids</taxon>
        <taxon>Brassicales</taxon>
        <taxon>Brassicaceae</taxon>
        <taxon>Arabideae</taxon>
        <taxon>Arabis</taxon>
    </lineage>
</organism>
<dbReference type="CDD" id="cd04660">
    <property type="entry name" value="nsLTP_like"/>
    <property type="match status" value="1"/>
</dbReference>
<gene>
    <name evidence="3" type="ordered locus">AALP_Aa8g339100</name>
</gene>
<protein>
    <recommendedName>
        <fullName evidence="2">Bifunctional inhibitor/plant lipid transfer protein/seed storage helical domain-containing protein</fullName>
    </recommendedName>
</protein>
<dbReference type="GO" id="GO:0005504">
    <property type="term" value="F:fatty acid binding"/>
    <property type="evidence" value="ECO:0007669"/>
    <property type="project" value="InterPro"/>
</dbReference>
<feature type="chain" id="PRO_5001821814" description="Bifunctional inhibitor/plant lipid transfer protein/seed storage helical domain-containing protein" evidence="1">
    <location>
        <begin position="31"/>
        <end position="106"/>
    </location>
</feature>
<dbReference type="InterPro" id="IPR039265">
    <property type="entry name" value="DIR1-like"/>
</dbReference>
<dbReference type="PANTHER" id="PTHR33122:SF43">
    <property type="entry name" value="BIFUNCTIONAL INHIBITOR_PLANT LIPID TRANSFER PROTEIN_SEED STORAGE HELICAL DOMAIN-CONTAINING PROTEIN"/>
    <property type="match status" value="1"/>
</dbReference>
<evidence type="ECO:0000256" key="1">
    <source>
        <dbReference type="SAM" id="SignalP"/>
    </source>
</evidence>
<dbReference type="InterPro" id="IPR036312">
    <property type="entry name" value="Bifun_inhib/LTP/seed_sf"/>
</dbReference>
<reference evidence="4" key="1">
    <citation type="journal article" date="2015" name="Nat. Plants">
        <title>Genome expansion of Arabis alpina linked with retrotransposition and reduced symmetric DNA methylation.</title>
        <authorList>
            <person name="Willing E.M."/>
            <person name="Rawat V."/>
            <person name="Mandakova T."/>
            <person name="Maumus F."/>
            <person name="James G.V."/>
            <person name="Nordstroem K.J."/>
            <person name="Becker C."/>
            <person name="Warthmann N."/>
            <person name="Chica C."/>
            <person name="Szarzynska B."/>
            <person name="Zytnicki M."/>
            <person name="Albani M.C."/>
            <person name="Kiefer C."/>
            <person name="Bergonzi S."/>
            <person name="Castaings L."/>
            <person name="Mateos J.L."/>
            <person name="Berns M.C."/>
            <person name="Bujdoso N."/>
            <person name="Piofczyk T."/>
            <person name="de Lorenzo L."/>
            <person name="Barrero-Sicilia C."/>
            <person name="Mateos I."/>
            <person name="Piednoel M."/>
            <person name="Hagmann J."/>
            <person name="Chen-Min-Tao R."/>
            <person name="Iglesias-Fernandez R."/>
            <person name="Schuster S.C."/>
            <person name="Alonso-Blanco C."/>
            <person name="Roudier F."/>
            <person name="Carbonero P."/>
            <person name="Paz-Ares J."/>
            <person name="Davis S.J."/>
            <person name="Pecinka A."/>
            <person name="Quesneville H."/>
            <person name="Colot V."/>
            <person name="Lysak M.A."/>
            <person name="Weigel D."/>
            <person name="Coupland G."/>
            <person name="Schneeberger K."/>
        </authorList>
    </citation>
    <scope>NUCLEOTIDE SEQUENCE [LARGE SCALE GENOMIC DNA]</scope>
    <source>
        <strain evidence="4">cv. Pajares</strain>
    </source>
</reference>
<evidence type="ECO:0000313" key="4">
    <source>
        <dbReference type="Proteomes" id="UP000029120"/>
    </source>
</evidence>
<dbReference type="Gene3D" id="1.10.110.10">
    <property type="entry name" value="Plant lipid-transfer and hydrophobic proteins"/>
    <property type="match status" value="1"/>
</dbReference>
<dbReference type="EMBL" id="CM002876">
    <property type="protein sequence ID" value="KFK27132.1"/>
    <property type="molecule type" value="Genomic_DNA"/>
</dbReference>
<name>A0A087GB80_ARAAL</name>
<feature type="domain" description="Bifunctional inhibitor/plant lipid transfer protein/seed storage helical" evidence="2">
    <location>
        <begin position="15"/>
        <end position="101"/>
    </location>
</feature>
<evidence type="ECO:0000313" key="3">
    <source>
        <dbReference type="EMBL" id="KFK27132.1"/>
    </source>
</evidence>
<accession>A0A087GB80</accession>
<evidence type="ECO:0000259" key="2">
    <source>
        <dbReference type="Pfam" id="PF14368"/>
    </source>
</evidence>
<sequence length="106" mass="11420">MGKNNTSILMQLTALAMVLTVAMLVKEAESISDCNVNLNDFEKCRPAVSGRNSPPPGSDCCAVVKAADLECACKYKNYFIVYGIKLAKVKAVIDSCSAKIPSCIRR</sequence>
<dbReference type="InterPro" id="IPR044741">
    <property type="entry name" value="NsLTP-like"/>
</dbReference>
<dbReference type="OrthoDB" id="656626at2759"/>
<dbReference type="Gramene" id="KFK27132">
    <property type="protein sequence ID" value="KFK27132"/>
    <property type="gene ID" value="AALP_AA8G339100"/>
</dbReference>
<dbReference type="InterPro" id="IPR016140">
    <property type="entry name" value="Bifunc_inhib/LTP/seed_store"/>
</dbReference>
<proteinExistence type="predicted"/>
<dbReference type="Pfam" id="PF14368">
    <property type="entry name" value="LTP_2"/>
    <property type="match status" value="1"/>
</dbReference>
<keyword evidence="4" id="KW-1185">Reference proteome</keyword>
<dbReference type="PANTHER" id="PTHR33122">
    <property type="entry name" value="LIPID BINDING PROTEIN-RELATED"/>
    <property type="match status" value="1"/>
</dbReference>
<keyword evidence="1" id="KW-0732">Signal</keyword>
<dbReference type="SUPFAM" id="SSF47699">
    <property type="entry name" value="Bifunctional inhibitor/lipid-transfer protein/seed storage 2S albumin"/>
    <property type="match status" value="1"/>
</dbReference>
<dbReference type="OMA" id="LIVPSNC"/>
<feature type="signal peptide" evidence="1">
    <location>
        <begin position="1"/>
        <end position="30"/>
    </location>
</feature>
<dbReference type="Proteomes" id="UP000029120">
    <property type="component" value="Chromosome 8"/>
</dbReference>
<dbReference type="GO" id="GO:0009627">
    <property type="term" value="P:systemic acquired resistance"/>
    <property type="evidence" value="ECO:0007669"/>
    <property type="project" value="InterPro"/>
</dbReference>
<dbReference type="AlphaFoldDB" id="A0A087GB80"/>